<reference evidence="2 3" key="1">
    <citation type="submission" date="2019-02" db="EMBL/GenBank/DDBJ databases">
        <title>Genome sequencing of the rare red list fungi Antrodiella citrinella (Flaviporus citrinellus).</title>
        <authorList>
            <person name="Buettner E."/>
            <person name="Kellner H."/>
        </authorList>
    </citation>
    <scope>NUCLEOTIDE SEQUENCE [LARGE SCALE GENOMIC DNA]</scope>
    <source>
        <strain evidence="2 3">DSM 108506</strain>
    </source>
</reference>
<feature type="compositionally biased region" description="Acidic residues" evidence="1">
    <location>
        <begin position="105"/>
        <end position="123"/>
    </location>
</feature>
<protein>
    <submittedName>
        <fullName evidence="2">Uncharacterized protein</fullName>
    </submittedName>
</protein>
<evidence type="ECO:0000256" key="1">
    <source>
        <dbReference type="SAM" id="MobiDB-lite"/>
    </source>
</evidence>
<keyword evidence="3" id="KW-1185">Reference proteome</keyword>
<dbReference type="Proteomes" id="UP000308730">
    <property type="component" value="Unassembled WGS sequence"/>
</dbReference>
<name>A0A4S4N2G8_9APHY</name>
<organism evidence="2 3">
    <name type="scientific">Antrodiella citrinella</name>
    <dbReference type="NCBI Taxonomy" id="2447956"/>
    <lineage>
        <taxon>Eukaryota</taxon>
        <taxon>Fungi</taxon>
        <taxon>Dikarya</taxon>
        <taxon>Basidiomycota</taxon>
        <taxon>Agaricomycotina</taxon>
        <taxon>Agaricomycetes</taxon>
        <taxon>Polyporales</taxon>
        <taxon>Steccherinaceae</taxon>
        <taxon>Antrodiella</taxon>
    </lineage>
</organism>
<feature type="region of interest" description="Disordered" evidence="1">
    <location>
        <begin position="101"/>
        <end position="128"/>
    </location>
</feature>
<sequence>MAEGLQRELDDSIKRGDQGETIARLLASSIQGEDGSYTLDTLRECVVAASLIHDINALDALPLLLTSGKLGVVELLNLIGENVNARECVIALAEQLERLGSDLSVSDEEDEDEEEEEDTDAEGIVDHGPPLPVSQLTRLLNLYSQVTPRLRKLTGKPASDVVLPLVDNMQAGVRVHGPHANDQNARELIIAVSRNVRTLSAWTETGEDPNEGSKCNLAIFEFVLFTLEACSKGTNIHLSQRAFEAQFPRYALRPDPSAASEVEDVVQTVWEALSQIGFNSSDLLKHPSIGALSLFAHVVQHPMESELFSLLPWFLAAIQTNTSVDETYQPSSSYL</sequence>
<proteinExistence type="predicted"/>
<comment type="caution">
    <text evidence="2">The sequence shown here is derived from an EMBL/GenBank/DDBJ whole genome shotgun (WGS) entry which is preliminary data.</text>
</comment>
<dbReference type="OrthoDB" id="5396786at2759"/>
<dbReference type="EMBL" id="SGPM01000019">
    <property type="protein sequence ID" value="THH32555.1"/>
    <property type="molecule type" value="Genomic_DNA"/>
</dbReference>
<dbReference type="AlphaFoldDB" id="A0A4S4N2G8"/>
<gene>
    <name evidence="2" type="ORF">EUX98_g1619</name>
</gene>
<evidence type="ECO:0000313" key="3">
    <source>
        <dbReference type="Proteomes" id="UP000308730"/>
    </source>
</evidence>
<accession>A0A4S4N2G8</accession>
<evidence type="ECO:0000313" key="2">
    <source>
        <dbReference type="EMBL" id="THH32555.1"/>
    </source>
</evidence>